<evidence type="ECO:0000313" key="5">
    <source>
        <dbReference type="EMBL" id="GBP88381.1"/>
    </source>
</evidence>
<dbReference type="PROSITE" id="PS50004">
    <property type="entry name" value="C2"/>
    <property type="match status" value="1"/>
</dbReference>
<evidence type="ECO:0000259" key="4">
    <source>
        <dbReference type="PROSITE" id="PS50004"/>
    </source>
</evidence>
<dbReference type="SMART" id="SM00239">
    <property type="entry name" value="C2"/>
    <property type="match status" value="1"/>
</dbReference>
<dbReference type="OrthoDB" id="5973539at2759"/>
<organism evidence="5 6">
    <name type="scientific">Eumeta variegata</name>
    <name type="common">Bagworm moth</name>
    <name type="synonym">Eumeta japonica</name>
    <dbReference type="NCBI Taxonomy" id="151549"/>
    <lineage>
        <taxon>Eukaryota</taxon>
        <taxon>Metazoa</taxon>
        <taxon>Ecdysozoa</taxon>
        <taxon>Arthropoda</taxon>
        <taxon>Hexapoda</taxon>
        <taxon>Insecta</taxon>
        <taxon>Pterygota</taxon>
        <taxon>Neoptera</taxon>
        <taxon>Endopterygota</taxon>
        <taxon>Lepidoptera</taxon>
        <taxon>Glossata</taxon>
        <taxon>Ditrysia</taxon>
        <taxon>Tineoidea</taxon>
        <taxon>Psychidae</taxon>
        <taxon>Oiketicinae</taxon>
        <taxon>Eumeta</taxon>
    </lineage>
</organism>
<accession>A0A4C1ZHR6</accession>
<name>A0A4C1ZHR6_EUMVA</name>
<dbReference type="InterPro" id="IPR000008">
    <property type="entry name" value="C2_dom"/>
</dbReference>
<feature type="transmembrane region" description="Helical" evidence="3">
    <location>
        <begin position="273"/>
        <end position="298"/>
    </location>
</feature>
<gene>
    <name evidence="5" type="primary">Mctp</name>
    <name evidence="5" type="ORF">EVAR_66853_1</name>
</gene>
<dbReference type="GO" id="GO:0016020">
    <property type="term" value="C:membrane"/>
    <property type="evidence" value="ECO:0007669"/>
    <property type="project" value="TreeGrafter"/>
</dbReference>
<evidence type="ECO:0000256" key="1">
    <source>
        <dbReference type="ARBA" id="ARBA00022723"/>
    </source>
</evidence>
<keyword evidence="6" id="KW-1185">Reference proteome</keyword>
<keyword evidence="2" id="KW-0106">Calcium</keyword>
<evidence type="ECO:0000256" key="3">
    <source>
        <dbReference type="SAM" id="Phobius"/>
    </source>
</evidence>
<dbReference type="EMBL" id="BGZK01001928">
    <property type="protein sequence ID" value="GBP88381.1"/>
    <property type="molecule type" value="Genomic_DNA"/>
</dbReference>
<dbReference type="Pfam" id="PF00168">
    <property type="entry name" value="C2"/>
    <property type="match status" value="1"/>
</dbReference>
<dbReference type="AlphaFoldDB" id="A0A4C1ZHR6"/>
<evidence type="ECO:0000256" key="2">
    <source>
        <dbReference type="ARBA" id="ARBA00022837"/>
    </source>
</evidence>
<dbReference type="SUPFAM" id="SSF49562">
    <property type="entry name" value="C2 domain (Calcium/lipid-binding domain, CaLB)"/>
    <property type="match status" value="1"/>
</dbReference>
<dbReference type="PANTHER" id="PTHR45911:SF4">
    <property type="entry name" value="MULTIPLE C2 AND TRANSMEMBRANE DOMAIN-CONTAINING PROTEIN"/>
    <property type="match status" value="1"/>
</dbReference>
<sequence length="455" mass="52451">MNKSENKNLRAVAKCATEEDAKKKKENGSIRKKCTRAPMCVYDMKHIITHSHTHTPYIHMYDVCACVYKYVRAWYNTSPGDGGAVGELRVTVHGARGLPLSALGARPLALCVLELDNARVQTHAVRAATDPHWNHTYTFDVDDIMSTLDVTVYDEMVGNKGEILGTVNIPLLWINNGEMKWYALKDRNQKIAKGNCPRILLEMHLVWNPVNASLRLFRPKKCKYIKAPAKFDIALVLSNLEFVRDIFNFLVEINEIVKDLLEWDSRDHCVVGLVAWIGACYIFELWMLPLMLLGPFFYHWIRLHLYKSSGYNINGNLSPSEEVCENVQYEKNDKTLKARIQDLHEMTLTITRGIDYMHSIYEKLKNLANFSVPYLSYLVIVLLLTSSLLFYFIPINFVLMGLGVYKFMRKYMNPRRIANNDIIDFLSRVPDDDALKLWKEYSVPEPVQGVFQKKI</sequence>
<dbReference type="InterPro" id="IPR035892">
    <property type="entry name" value="C2_domain_sf"/>
</dbReference>
<comment type="caution">
    <text evidence="5">The sequence shown here is derived from an EMBL/GenBank/DDBJ whole genome shotgun (WGS) entry which is preliminary data.</text>
</comment>
<dbReference type="PANTHER" id="PTHR45911">
    <property type="entry name" value="C2 DOMAIN-CONTAINING PROTEIN"/>
    <property type="match status" value="1"/>
</dbReference>
<keyword evidence="3 5" id="KW-0812">Transmembrane</keyword>
<evidence type="ECO:0000313" key="6">
    <source>
        <dbReference type="Proteomes" id="UP000299102"/>
    </source>
</evidence>
<feature type="domain" description="C2" evidence="4">
    <location>
        <begin position="69"/>
        <end position="186"/>
    </location>
</feature>
<dbReference type="Gene3D" id="2.60.40.150">
    <property type="entry name" value="C2 domain"/>
    <property type="match status" value="1"/>
</dbReference>
<reference evidence="5 6" key="1">
    <citation type="journal article" date="2019" name="Commun. Biol.">
        <title>The bagworm genome reveals a unique fibroin gene that provides high tensile strength.</title>
        <authorList>
            <person name="Kono N."/>
            <person name="Nakamura H."/>
            <person name="Ohtoshi R."/>
            <person name="Tomita M."/>
            <person name="Numata K."/>
            <person name="Arakawa K."/>
        </authorList>
    </citation>
    <scope>NUCLEOTIDE SEQUENCE [LARGE SCALE GENOMIC DNA]</scope>
</reference>
<keyword evidence="3" id="KW-1133">Transmembrane helix</keyword>
<proteinExistence type="predicted"/>
<keyword evidence="3" id="KW-0472">Membrane</keyword>
<feature type="transmembrane region" description="Helical" evidence="3">
    <location>
        <begin position="390"/>
        <end position="408"/>
    </location>
</feature>
<dbReference type="GO" id="GO:0005509">
    <property type="term" value="F:calcium ion binding"/>
    <property type="evidence" value="ECO:0007669"/>
    <property type="project" value="TreeGrafter"/>
</dbReference>
<protein>
    <submittedName>
        <fullName evidence="5">Multiple C2 and transmembrane domain-containing protein</fullName>
    </submittedName>
</protein>
<dbReference type="Proteomes" id="UP000299102">
    <property type="component" value="Unassembled WGS sequence"/>
</dbReference>
<keyword evidence="1" id="KW-0479">Metal-binding</keyword>